<protein>
    <submittedName>
        <fullName evidence="1">Uncharacterized protein</fullName>
    </submittedName>
</protein>
<comment type="caution">
    <text evidence="1">The sequence shown here is derived from an EMBL/GenBank/DDBJ whole genome shotgun (WGS) entry which is preliminary data.</text>
</comment>
<name>A0A699XET2_TANCI</name>
<dbReference type="EMBL" id="BKCJ011816868">
    <property type="protein sequence ID" value="GFD55351.1"/>
    <property type="molecule type" value="Genomic_DNA"/>
</dbReference>
<sequence length="89" mass="9809">MIRAASPKRFKNMVLSQTHERRVAGWLGKSSLGRLDTRRSSFNEGGLSQVPPEPLMTGKGDQRIHCDAVAAQGLGASEFWQIDDELSLL</sequence>
<feature type="non-terminal residue" evidence="1">
    <location>
        <position position="89"/>
    </location>
</feature>
<organism evidence="1">
    <name type="scientific">Tanacetum cinerariifolium</name>
    <name type="common">Dalmatian daisy</name>
    <name type="synonym">Chrysanthemum cinerariifolium</name>
    <dbReference type="NCBI Taxonomy" id="118510"/>
    <lineage>
        <taxon>Eukaryota</taxon>
        <taxon>Viridiplantae</taxon>
        <taxon>Streptophyta</taxon>
        <taxon>Embryophyta</taxon>
        <taxon>Tracheophyta</taxon>
        <taxon>Spermatophyta</taxon>
        <taxon>Magnoliopsida</taxon>
        <taxon>eudicotyledons</taxon>
        <taxon>Gunneridae</taxon>
        <taxon>Pentapetalae</taxon>
        <taxon>asterids</taxon>
        <taxon>campanulids</taxon>
        <taxon>Asterales</taxon>
        <taxon>Asteraceae</taxon>
        <taxon>Asteroideae</taxon>
        <taxon>Anthemideae</taxon>
        <taxon>Anthemidinae</taxon>
        <taxon>Tanacetum</taxon>
    </lineage>
</organism>
<evidence type="ECO:0000313" key="1">
    <source>
        <dbReference type="EMBL" id="GFD55351.1"/>
    </source>
</evidence>
<dbReference type="AlphaFoldDB" id="A0A699XET2"/>
<gene>
    <name evidence="1" type="ORF">Tci_927320</name>
</gene>
<proteinExistence type="predicted"/>
<reference evidence="1" key="1">
    <citation type="journal article" date="2019" name="Sci. Rep.">
        <title>Draft genome of Tanacetum cinerariifolium, the natural source of mosquito coil.</title>
        <authorList>
            <person name="Yamashiro T."/>
            <person name="Shiraishi A."/>
            <person name="Satake H."/>
            <person name="Nakayama K."/>
        </authorList>
    </citation>
    <scope>NUCLEOTIDE SEQUENCE</scope>
</reference>
<accession>A0A699XET2</accession>